<keyword evidence="2" id="KW-1185">Reference proteome</keyword>
<name>A0A8B6M7Q9_METTU</name>
<protein>
    <submittedName>
        <fullName evidence="1">Uncharacterized protein</fullName>
    </submittedName>
</protein>
<reference evidence="1 2" key="1">
    <citation type="submission" date="2019-05" db="EMBL/GenBank/DDBJ databases">
        <authorList>
            <person name="Farhan Ul Haque M."/>
        </authorList>
    </citation>
    <scope>NUCLEOTIDE SEQUENCE [LARGE SCALE GENOMIC DNA]</scope>
    <source>
        <strain evidence="1">2</strain>
    </source>
</reference>
<organism evidence="1 2">
    <name type="scientific">Methylocella tundrae</name>
    <dbReference type="NCBI Taxonomy" id="227605"/>
    <lineage>
        <taxon>Bacteria</taxon>
        <taxon>Pseudomonadati</taxon>
        <taxon>Pseudomonadota</taxon>
        <taxon>Alphaproteobacteria</taxon>
        <taxon>Hyphomicrobiales</taxon>
        <taxon>Beijerinckiaceae</taxon>
        <taxon>Methylocella</taxon>
    </lineage>
</organism>
<evidence type="ECO:0000313" key="2">
    <source>
        <dbReference type="Proteomes" id="UP000485880"/>
    </source>
</evidence>
<gene>
    <name evidence="1" type="ORF">MPC4_290035</name>
</gene>
<sequence>METLAAPNCRRRQDNAKAERLMRNEKRLDLAAARFHRRRRGAHRGERQRSQGAAEEKLLICRASSGAFPRLWFMTLCFMQKRAARTYTVIVRPCSIDKGTYRWVISSSDGEHEEFSPCSYFIKAGAKTAGDYRVRALTAADAAPLPS</sequence>
<proteinExistence type="predicted"/>
<dbReference type="EMBL" id="CABFMQ020000086">
    <property type="protein sequence ID" value="VTZ50788.1"/>
    <property type="molecule type" value="Genomic_DNA"/>
</dbReference>
<dbReference type="Proteomes" id="UP000485880">
    <property type="component" value="Unassembled WGS sequence"/>
</dbReference>
<accession>A0A8B6M7Q9</accession>
<comment type="caution">
    <text evidence="1">The sequence shown here is derived from an EMBL/GenBank/DDBJ whole genome shotgun (WGS) entry which is preliminary data.</text>
</comment>
<dbReference type="AlphaFoldDB" id="A0A8B6M7Q9"/>
<evidence type="ECO:0000313" key="1">
    <source>
        <dbReference type="EMBL" id="VTZ50788.1"/>
    </source>
</evidence>